<accession>A0A1F7UKP3</accession>
<keyword evidence="1" id="KW-0175">Coiled coil</keyword>
<sequence length="129" mass="15043">MAIFDELKTVGKVLQDAGKIEQYQQILDAQAKMLEMQKKIYDLEEEIRSLNDRLKIKDDLCFENNAYWIKKAGMKDGPFCSGCWDSEHKLMRLHTVNMGLVRCPKCKSSMNLGEYQEPRTRIAPWANRL</sequence>
<comment type="caution">
    <text evidence="2">The sequence shown here is derived from an EMBL/GenBank/DDBJ whole genome shotgun (WGS) entry which is preliminary data.</text>
</comment>
<feature type="coiled-coil region" evidence="1">
    <location>
        <begin position="26"/>
        <end position="53"/>
    </location>
</feature>
<reference evidence="2 3" key="1">
    <citation type="journal article" date="2016" name="Nat. Commun.">
        <title>Thousands of microbial genomes shed light on interconnected biogeochemical processes in an aquifer system.</title>
        <authorList>
            <person name="Anantharaman K."/>
            <person name="Brown C.T."/>
            <person name="Hug L.A."/>
            <person name="Sharon I."/>
            <person name="Castelle C.J."/>
            <person name="Probst A.J."/>
            <person name="Thomas B.C."/>
            <person name="Singh A."/>
            <person name="Wilkins M.J."/>
            <person name="Karaoz U."/>
            <person name="Brodie E.L."/>
            <person name="Williams K.H."/>
            <person name="Hubbard S.S."/>
            <person name="Banfield J.F."/>
        </authorList>
    </citation>
    <scope>NUCLEOTIDE SEQUENCE [LARGE SCALE GENOMIC DNA]</scope>
</reference>
<dbReference type="Proteomes" id="UP000176603">
    <property type="component" value="Unassembled WGS sequence"/>
</dbReference>
<dbReference type="EMBL" id="MGEH01000023">
    <property type="protein sequence ID" value="OGL78852.1"/>
    <property type="molecule type" value="Genomic_DNA"/>
</dbReference>
<evidence type="ECO:0000313" key="3">
    <source>
        <dbReference type="Proteomes" id="UP000176603"/>
    </source>
</evidence>
<evidence type="ECO:0000256" key="1">
    <source>
        <dbReference type="SAM" id="Coils"/>
    </source>
</evidence>
<name>A0A1F7UKP3_9BACT</name>
<evidence type="ECO:0000313" key="2">
    <source>
        <dbReference type="EMBL" id="OGL78852.1"/>
    </source>
</evidence>
<protein>
    <submittedName>
        <fullName evidence="2">Uncharacterized protein</fullName>
    </submittedName>
</protein>
<organism evidence="2 3">
    <name type="scientific">Candidatus Uhrbacteria bacterium RIFCSPHIGHO2_12_FULL_60_25</name>
    <dbReference type="NCBI Taxonomy" id="1802399"/>
    <lineage>
        <taxon>Bacteria</taxon>
        <taxon>Candidatus Uhriibacteriota</taxon>
    </lineage>
</organism>
<dbReference type="STRING" id="1802399.A3E39_00285"/>
<proteinExistence type="predicted"/>
<dbReference type="AlphaFoldDB" id="A0A1F7UKP3"/>
<gene>
    <name evidence="2" type="ORF">A3E39_00285</name>
</gene>